<comment type="caution">
    <text evidence="1">The sequence shown here is derived from an EMBL/GenBank/DDBJ whole genome shotgun (WGS) entry which is preliminary data.</text>
</comment>
<keyword evidence="2" id="KW-1185">Reference proteome</keyword>
<accession>A0ABQ0WSH9</accession>
<dbReference type="Proteomes" id="UP000321691">
    <property type="component" value="Unassembled WGS sequence"/>
</dbReference>
<protein>
    <submittedName>
        <fullName evidence="1">Uncharacterized protein</fullName>
    </submittedName>
</protein>
<evidence type="ECO:0000313" key="1">
    <source>
        <dbReference type="EMBL" id="GEO67991.1"/>
    </source>
</evidence>
<sequence length="68" mass="7908">MHLGVYKLFYDVKIEWGGAALRRARWPRWARLQSLETHESLELGLDVTWQGTPDNINFTTAIKSPPLR</sequence>
<evidence type="ECO:0000313" key="2">
    <source>
        <dbReference type="Proteomes" id="UP000321691"/>
    </source>
</evidence>
<proteinExistence type="predicted"/>
<name>A0ABQ0WSH9_9LACO</name>
<dbReference type="EMBL" id="BJZI01000075">
    <property type="protein sequence ID" value="GEO67991.1"/>
    <property type="molecule type" value="Genomic_DNA"/>
</dbReference>
<organism evidence="1 2">
    <name type="scientific">Levilactobacillus spicheri</name>
    <dbReference type="NCBI Taxonomy" id="216463"/>
    <lineage>
        <taxon>Bacteria</taxon>
        <taxon>Bacillati</taxon>
        <taxon>Bacillota</taxon>
        <taxon>Bacilli</taxon>
        <taxon>Lactobacillales</taxon>
        <taxon>Lactobacillaceae</taxon>
        <taxon>Levilactobacillus</taxon>
    </lineage>
</organism>
<reference evidence="1 2" key="1">
    <citation type="submission" date="2019-07" db="EMBL/GenBank/DDBJ databases">
        <title>Whole genome shotgun sequence of Lactobacillus spicheri NBRC 107155.</title>
        <authorList>
            <person name="Hosoyama A."/>
            <person name="Uohara A."/>
            <person name="Ohji S."/>
            <person name="Ichikawa N."/>
        </authorList>
    </citation>
    <scope>NUCLEOTIDE SEQUENCE [LARGE SCALE GENOMIC DNA]</scope>
    <source>
        <strain evidence="1 2">NBRC 107155</strain>
    </source>
</reference>
<gene>
    <name evidence="1" type="ORF">LSP04_24100</name>
</gene>